<name>A0A158AFD4_9BURK</name>
<evidence type="ECO:0000313" key="1">
    <source>
        <dbReference type="EMBL" id="SAK56561.1"/>
    </source>
</evidence>
<dbReference type="AlphaFoldDB" id="A0A158AFD4"/>
<gene>
    <name evidence="1" type="ORF">AWB76_02316</name>
</gene>
<organism evidence="1 2">
    <name type="scientific">Caballeronia temeraria</name>
    <dbReference type="NCBI Taxonomy" id="1777137"/>
    <lineage>
        <taxon>Bacteria</taxon>
        <taxon>Pseudomonadati</taxon>
        <taxon>Pseudomonadota</taxon>
        <taxon>Betaproteobacteria</taxon>
        <taxon>Burkholderiales</taxon>
        <taxon>Burkholderiaceae</taxon>
        <taxon>Caballeronia</taxon>
    </lineage>
</organism>
<dbReference type="Proteomes" id="UP000054624">
    <property type="component" value="Unassembled WGS sequence"/>
</dbReference>
<evidence type="ECO:0000313" key="2">
    <source>
        <dbReference type="Proteomes" id="UP000054624"/>
    </source>
</evidence>
<reference evidence="2" key="1">
    <citation type="submission" date="2016-01" db="EMBL/GenBank/DDBJ databases">
        <authorList>
            <person name="Peeters Charlotte."/>
        </authorList>
    </citation>
    <scope>NUCLEOTIDE SEQUENCE [LARGE SCALE GENOMIC DNA]</scope>
</reference>
<accession>A0A158AFD4</accession>
<protein>
    <submittedName>
        <fullName evidence="1">Uncharacterized protein</fullName>
    </submittedName>
</protein>
<dbReference type="EMBL" id="FCOI02000006">
    <property type="protein sequence ID" value="SAK56561.1"/>
    <property type="molecule type" value="Genomic_DNA"/>
</dbReference>
<keyword evidence="2" id="KW-1185">Reference proteome</keyword>
<proteinExistence type="predicted"/>
<sequence length="47" mass="4952">MTAQAAPLSERRLCLTVHELLITTACSSTRDAAIASTAVRYGSKDNG</sequence>